<dbReference type="SUPFAM" id="SSF48452">
    <property type="entry name" value="TPR-like"/>
    <property type="match status" value="1"/>
</dbReference>
<dbReference type="InterPro" id="IPR011990">
    <property type="entry name" value="TPR-like_helical_dom_sf"/>
</dbReference>
<evidence type="ECO:0000313" key="2">
    <source>
        <dbReference type="Proteomes" id="UP000500953"/>
    </source>
</evidence>
<dbReference type="AlphaFoldDB" id="A0A6G9ZAK2"/>
<dbReference type="RefSeq" id="WP_167489934.1">
    <property type="nucleotide sequence ID" value="NZ_CP046173.1"/>
</dbReference>
<organism evidence="1 2">
    <name type="scientific">Nocardia terpenica</name>
    <dbReference type="NCBI Taxonomy" id="455432"/>
    <lineage>
        <taxon>Bacteria</taxon>
        <taxon>Bacillati</taxon>
        <taxon>Actinomycetota</taxon>
        <taxon>Actinomycetes</taxon>
        <taxon>Mycobacteriales</taxon>
        <taxon>Nocardiaceae</taxon>
        <taxon>Nocardia</taxon>
    </lineage>
</organism>
<evidence type="ECO:0000313" key="1">
    <source>
        <dbReference type="EMBL" id="QIS22512.1"/>
    </source>
</evidence>
<gene>
    <name evidence="1" type="ORF">F6W96_33430</name>
</gene>
<name>A0A6G9ZAK2_9NOCA</name>
<reference evidence="1 2" key="1">
    <citation type="journal article" date="2019" name="ACS Chem. Biol.">
        <title>Identification and Mobilization of a Cryptic Antibiotic Biosynthesis Gene Locus from a Human-Pathogenic Nocardia Isolate.</title>
        <authorList>
            <person name="Herisse M."/>
            <person name="Ishida K."/>
            <person name="Porter J.L."/>
            <person name="Howden B."/>
            <person name="Hertweck C."/>
            <person name="Stinear T.P."/>
            <person name="Pidot S.J."/>
        </authorList>
    </citation>
    <scope>NUCLEOTIDE SEQUENCE [LARGE SCALE GENOMIC DNA]</scope>
    <source>
        <strain evidence="1 2">AUSMDU00012715</strain>
    </source>
</reference>
<dbReference type="Proteomes" id="UP000500953">
    <property type="component" value="Chromosome"/>
</dbReference>
<accession>A0A6G9ZAK2</accession>
<protein>
    <submittedName>
        <fullName evidence="1">XRE family transcriptional regulator</fullName>
    </submittedName>
</protein>
<proteinExistence type="predicted"/>
<sequence length="434" mass="46793">MVLGRPWTGFEAVALQEAMRKSVREFAAHLGVEMTTVANWRAGLSAVTPRPLTQELLDTLLVQVGAGVRERFEQILTEGEAALGSRRLPARRGGLPALAPQPTAAPVGYDPALLARLDDTRALVDRTLAACTVGTGMVELMEERTAGRVLAYTRTPPSAVLGTVLPDLAEVQSISVERQPAAIQSRLSEMTAVLGLLIADALMKLGQIERANYWYGTARMAADDTGNSRLRSRVRAQHAMLPYYYGTPEQAVILARAAQAQLPDRVDDSTALAAAAEARALARLGDADGAELAMLRARRRTDELREPATDEAFRFSEKRLLLYLSGTLTNLGRTVQARRVQDQALQLYRESPGVVIDPALIELDAAIGTALDGAVDEACERAARVLTTLPSEHRTTIVVTRAAAVVDAIPEPSRGRRAVDELRQLVATGAGEPR</sequence>
<dbReference type="EMBL" id="CP046173">
    <property type="protein sequence ID" value="QIS22512.1"/>
    <property type="molecule type" value="Genomic_DNA"/>
</dbReference>